<evidence type="ECO:0000313" key="3">
    <source>
        <dbReference type="Proteomes" id="UP000219621"/>
    </source>
</evidence>
<gene>
    <name evidence="2" type="ORF">SAMN05421508_10645</name>
</gene>
<reference evidence="2 3" key="1">
    <citation type="submission" date="2017-09" db="EMBL/GenBank/DDBJ databases">
        <authorList>
            <person name="Ehlers B."/>
            <person name="Leendertz F.H."/>
        </authorList>
    </citation>
    <scope>NUCLEOTIDE SEQUENCE [LARGE SCALE GENOMIC DNA]</scope>
    <source>
        <strain evidence="2 3">USBA 140</strain>
    </source>
</reference>
<accession>A0A286GNZ8</accession>
<dbReference type="AlphaFoldDB" id="A0A286GNZ8"/>
<feature type="transmembrane region" description="Helical" evidence="1">
    <location>
        <begin position="12"/>
        <end position="32"/>
    </location>
</feature>
<dbReference type="GO" id="GO:0015385">
    <property type="term" value="F:sodium:proton antiporter activity"/>
    <property type="evidence" value="ECO:0007669"/>
    <property type="project" value="TreeGrafter"/>
</dbReference>
<evidence type="ECO:0000313" key="2">
    <source>
        <dbReference type="EMBL" id="SOD96694.1"/>
    </source>
</evidence>
<dbReference type="Proteomes" id="UP000219621">
    <property type="component" value="Unassembled WGS sequence"/>
</dbReference>
<protein>
    <submittedName>
        <fullName evidence="2">Multisubunit sodium/proton antiporter, MrpG subunit</fullName>
    </submittedName>
</protein>
<keyword evidence="1" id="KW-1133">Transmembrane helix</keyword>
<dbReference type="InterPro" id="IPR005133">
    <property type="entry name" value="PhaG_MnhG_YufB"/>
</dbReference>
<dbReference type="OrthoDB" id="4427992at2"/>
<dbReference type="PANTHER" id="PTHR34703:SF1">
    <property type="entry name" value="ANTIPORTER SUBUNIT MNHG2-RELATED"/>
    <property type="match status" value="1"/>
</dbReference>
<evidence type="ECO:0000256" key="1">
    <source>
        <dbReference type="SAM" id="Phobius"/>
    </source>
</evidence>
<keyword evidence="1" id="KW-0812">Transmembrane</keyword>
<dbReference type="EMBL" id="OCNJ01000006">
    <property type="protein sequence ID" value="SOD96694.1"/>
    <property type="molecule type" value="Genomic_DNA"/>
</dbReference>
<feature type="transmembrane region" description="Helical" evidence="1">
    <location>
        <begin position="44"/>
        <end position="66"/>
    </location>
</feature>
<dbReference type="NCBIfam" id="TIGR01300">
    <property type="entry name" value="CPA3_mnhG_phaG"/>
    <property type="match status" value="1"/>
</dbReference>
<dbReference type="Pfam" id="PF03334">
    <property type="entry name" value="PhaG_MnhG_YufB"/>
    <property type="match status" value="1"/>
</dbReference>
<dbReference type="PANTHER" id="PTHR34703">
    <property type="entry name" value="ANTIPORTER SUBUNIT MNHG2-RELATED"/>
    <property type="match status" value="1"/>
</dbReference>
<keyword evidence="3" id="KW-1185">Reference proteome</keyword>
<proteinExistence type="predicted"/>
<sequence>MDLDLLLDGLSWALLLIGSAFAIVGGIGLLRMPDVYTRMHAASLTDTMAPMCILGGLMIQGGFTLVSAKLVIILLFLLFTSPVAAHALSAAALAQGHKPLLARPDGGMELKEVDMPLTEDAEPGK</sequence>
<keyword evidence="1" id="KW-0472">Membrane</keyword>
<name>A0A286GNZ8_9PROT</name>
<organism evidence="2 3">
    <name type="scientific">Caenispirillum bisanense</name>
    <dbReference type="NCBI Taxonomy" id="414052"/>
    <lineage>
        <taxon>Bacteria</taxon>
        <taxon>Pseudomonadati</taxon>
        <taxon>Pseudomonadota</taxon>
        <taxon>Alphaproteobacteria</taxon>
        <taxon>Rhodospirillales</taxon>
        <taxon>Novispirillaceae</taxon>
        <taxon>Caenispirillum</taxon>
    </lineage>
</organism>